<sequence length="243" mass="26768">MSLKTTIKRALRAVGLHVYFAAPDALPEHLHGLFSRLGINVVIDVGGHYGEYGTRLRAMGYQGRIVSFEPTSEALAKLRPAASGQGDWRVFDSALGSSPGELDINIAEHTVFNSFLPASEFSRQQFGAETAVARTERVKVETLDRMFDRCVEGVANPRVYLKLDTQGFDLEVLKGARQVLDRVLGLQSEVSVKPIYQGMPAMADALGIFSELGFELTGLYPVTRTEDLAVIEFDCVMRRQAMP</sequence>
<dbReference type="Gene3D" id="3.40.50.150">
    <property type="entry name" value="Vaccinia Virus protein VP39"/>
    <property type="match status" value="1"/>
</dbReference>
<gene>
    <name evidence="2" type="ORF">AACH10_07730</name>
</gene>
<dbReference type="Pfam" id="PF05050">
    <property type="entry name" value="Methyltransf_21"/>
    <property type="match status" value="1"/>
</dbReference>
<dbReference type="InterPro" id="IPR053188">
    <property type="entry name" value="FkbM_Methyltransferase"/>
</dbReference>
<proteinExistence type="predicted"/>
<dbReference type="EMBL" id="JBBUTH010000003">
    <property type="protein sequence ID" value="MEK8050124.1"/>
    <property type="molecule type" value="Genomic_DNA"/>
</dbReference>
<evidence type="ECO:0000259" key="1">
    <source>
        <dbReference type="Pfam" id="PF05050"/>
    </source>
</evidence>
<comment type="caution">
    <text evidence="2">The sequence shown here is derived from an EMBL/GenBank/DDBJ whole genome shotgun (WGS) entry which is preliminary data.</text>
</comment>
<keyword evidence="2" id="KW-0808">Transferase</keyword>
<dbReference type="GO" id="GO:0032259">
    <property type="term" value="P:methylation"/>
    <property type="evidence" value="ECO:0007669"/>
    <property type="project" value="UniProtKB-KW"/>
</dbReference>
<accession>A0ABU9CE11</accession>
<evidence type="ECO:0000313" key="3">
    <source>
        <dbReference type="Proteomes" id="UP001365405"/>
    </source>
</evidence>
<dbReference type="InterPro" id="IPR029063">
    <property type="entry name" value="SAM-dependent_MTases_sf"/>
</dbReference>
<dbReference type="NCBIfam" id="TIGR01444">
    <property type="entry name" value="fkbM_fam"/>
    <property type="match status" value="1"/>
</dbReference>
<evidence type="ECO:0000313" key="2">
    <source>
        <dbReference type="EMBL" id="MEK8050124.1"/>
    </source>
</evidence>
<dbReference type="RefSeq" id="WP_341409791.1">
    <property type="nucleotide sequence ID" value="NZ_JBBUTH010000003.1"/>
</dbReference>
<dbReference type="InterPro" id="IPR006342">
    <property type="entry name" value="FkbM_mtfrase"/>
</dbReference>
<name>A0ABU9CE11_9BURK</name>
<keyword evidence="3" id="KW-1185">Reference proteome</keyword>
<dbReference type="Proteomes" id="UP001365405">
    <property type="component" value="Unassembled WGS sequence"/>
</dbReference>
<dbReference type="PANTHER" id="PTHR36973">
    <property type="entry name" value="SLL1456 PROTEIN-RELATED"/>
    <property type="match status" value="1"/>
</dbReference>
<keyword evidence="2" id="KW-0489">Methyltransferase</keyword>
<organism evidence="2 3">
    <name type="scientific">Pseudaquabacterium inlustre</name>
    <dbReference type="NCBI Taxonomy" id="2984192"/>
    <lineage>
        <taxon>Bacteria</taxon>
        <taxon>Pseudomonadati</taxon>
        <taxon>Pseudomonadota</taxon>
        <taxon>Betaproteobacteria</taxon>
        <taxon>Burkholderiales</taxon>
        <taxon>Sphaerotilaceae</taxon>
        <taxon>Pseudaquabacterium</taxon>
    </lineage>
</organism>
<dbReference type="PANTHER" id="PTHR36973:SF4">
    <property type="entry name" value="NODULATION PROTEIN"/>
    <property type="match status" value="1"/>
</dbReference>
<dbReference type="SUPFAM" id="SSF53335">
    <property type="entry name" value="S-adenosyl-L-methionine-dependent methyltransferases"/>
    <property type="match status" value="1"/>
</dbReference>
<feature type="domain" description="Methyltransferase FkbM" evidence="1">
    <location>
        <begin position="44"/>
        <end position="216"/>
    </location>
</feature>
<reference evidence="2 3" key="1">
    <citation type="submission" date="2024-04" db="EMBL/GenBank/DDBJ databases">
        <title>Novel species of the genus Ideonella isolated from streams.</title>
        <authorList>
            <person name="Lu H."/>
        </authorList>
    </citation>
    <scope>NUCLEOTIDE SEQUENCE [LARGE SCALE GENOMIC DNA]</scope>
    <source>
        <strain evidence="2 3">DXS22W</strain>
    </source>
</reference>
<dbReference type="GO" id="GO:0008168">
    <property type="term" value="F:methyltransferase activity"/>
    <property type="evidence" value="ECO:0007669"/>
    <property type="project" value="UniProtKB-KW"/>
</dbReference>
<protein>
    <submittedName>
        <fullName evidence="2">FkbM family methyltransferase</fullName>
    </submittedName>
</protein>